<dbReference type="EMBL" id="GBRH01164068">
    <property type="protein sequence ID" value="JAE33828.1"/>
    <property type="molecule type" value="Transcribed_RNA"/>
</dbReference>
<accession>A0A0A9HLP2</accession>
<evidence type="ECO:0000313" key="1">
    <source>
        <dbReference type="EMBL" id="JAE33828.1"/>
    </source>
</evidence>
<sequence length="29" mass="3256">MRVDLAEETKNSSYLRVGLVLISLGSIYK</sequence>
<reference evidence="1" key="2">
    <citation type="journal article" date="2015" name="Data Brief">
        <title>Shoot transcriptome of the giant reed, Arundo donax.</title>
        <authorList>
            <person name="Barrero R.A."/>
            <person name="Guerrero F.D."/>
            <person name="Moolhuijzen P."/>
            <person name="Goolsby J.A."/>
            <person name="Tidwell J."/>
            <person name="Bellgard S.E."/>
            <person name="Bellgard M.I."/>
        </authorList>
    </citation>
    <scope>NUCLEOTIDE SEQUENCE</scope>
    <source>
        <tissue evidence="1">Shoot tissue taken approximately 20 cm above the soil surface</tissue>
    </source>
</reference>
<protein>
    <submittedName>
        <fullName evidence="1">Uncharacterized protein</fullName>
    </submittedName>
</protein>
<name>A0A0A9HLP2_ARUDO</name>
<proteinExistence type="predicted"/>
<reference evidence="1" key="1">
    <citation type="submission" date="2014-09" db="EMBL/GenBank/DDBJ databases">
        <authorList>
            <person name="Magalhaes I.L.F."/>
            <person name="Oliveira U."/>
            <person name="Santos F.R."/>
            <person name="Vidigal T.H.D.A."/>
            <person name="Brescovit A.D."/>
            <person name="Santos A.J."/>
        </authorList>
    </citation>
    <scope>NUCLEOTIDE SEQUENCE</scope>
    <source>
        <tissue evidence="1">Shoot tissue taken approximately 20 cm above the soil surface</tissue>
    </source>
</reference>
<dbReference type="AlphaFoldDB" id="A0A0A9HLP2"/>
<organism evidence="1">
    <name type="scientific">Arundo donax</name>
    <name type="common">Giant reed</name>
    <name type="synonym">Donax arundinaceus</name>
    <dbReference type="NCBI Taxonomy" id="35708"/>
    <lineage>
        <taxon>Eukaryota</taxon>
        <taxon>Viridiplantae</taxon>
        <taxon>Streptophyta</taxon>
        <taxon>Embryophyta</taxon>
        <taxon>Tracheophyta</taxon>
        <taxon>Spermatophyta</taxon>
        <taxon>Magnoliopsida</taxon>
        <taxon>Liliopsida</taxon>
        <taxon>Poales</taxon>
        <taxon>Poaceae</taxon>
        <taxon>PACMAD clade</taxon>
        <taxon>Arundinoideae</taxon>
        <taxon>Arundineae</taxon>
        <taxon>Arundo</taxon>
    </lineage>
</organism>